<evidence type="ECO:0000256" key="1">
    <source>
        <dbReference type="SAM" id="MobiDB-lite"/>
    </source>
</evidence>
<feature type="compositionally biased region" description="Basic and acidic residues" evidence="1">
    <location>
        <begin position="1"/>
        <end position="14"/>
    </location>
</feature>
<gene>
    <name evidence="3" type="ORF">EA462_02500</name>
</gene>
<evidence type="ECO:0000313" key="4">
    <source>
        <dbReference type="Proteomes" id="UP000273828"/>
    </source>
</evidence>
<dbReference type="EMBL" id="REFY01000001">
    <property type="protein sequence ID" value="RQG93093.1"/>
    <property type="molecule type" value="Genomic_DNA"/>
</dbReference>
<evidence type="ECO:0000313" key="3">
    <source>
        <dbReference type="EMBL" id="RQG93093.1"/>
    </source>
</evidence>
<reference evidence="3 4" key="1">
    <citation type="submission" date="2018-10" db="EMBL/GenBank/DDBJ databases">
        <title>Natrarchaeobius chitinivorans gen. nov., sp. nov., and Natrarchaeobius haloalkaliphilus sp. nov., alkaliphilic, chitin-utilizing haloarchaea from hypersaline alkaline lakes.</title>
        <authorList>
            <person name="Sorokin D.Y."/>
            <person name="Elcheninov A.G."/>
            <person name="Kostrikina N.A."/>
            <person name="Bale N.J."/>
            <person name="Sinninghe Damste J.S."/>
            <person name="Khijniak T.V."/>
            <person name="Kublanov I.V."/>
            <person name="Toshchakov S.V."/>
        </authorList>
    </citation>
    <scope>NUCLEOTIDE SEQUENCE [LARGE SCALE GENOMIC DNA]</scope>
    <source>
        <strain evidence="3 4">AArcht-Sl</strain>
    </source>
</reference>
<dbReference type="RefSeq" id="WP_124176980.1">
    <property type="nucleotide sequence ID" value="NZ_REFY01000001.1"/>
</dbReference>
<dbReference type="AlphaFoldDB" id="A0A3N6LSY1"/>
<feature type="region of interest" description="Disordered" evidence="1">
    <location>
        <begin position="1"/>
        <end position="26"/>
    </location>
</feature>
<dbReference type="Pfam" id="PF26460">
    <property type="entry name" value="DUF8139"/>
    <property type="match status" value="1"/>
</dbReference>
<keyword evidence="4" id="KW-1185">Reference proteome</keyword>
<name>A0A3N6LSY1_9EURY</name>
<protein>
    <recommendedName>
        <fullName evidence="2">DUF8139 domain-containing protein</fullName>
    </recommendedName>
</protein>
<feature type="domain" description="DUF8139" evidence="2">
    <location>
        <begin position="1"/>
        <end position="74"/>
    </location>
</feature>
<dbReference type="Proteomes" id="UP000273828">
    <property type="component" value="Unassembled WGS sequence"/>
</dbReference>
<organism evidence="3 4">
    <name type="scientific">Natrarchaeobius halalkaliphilus</name>
    <dbReference type="NCBI Taxonomy" id="1679091"/>
    <lineage>
        <taxon>Archaea</taxon>
        <taxon>Methanobacteriati</taxon>
        <taxon>Methanobacteriota</taxon>
        <taxon>Stenosarchaea group</taxon>
        <taxon>Halobacteria</taxon>
        <taxon>Halobacteriales</taxon>
        <taxon>Natrialbaceae</taxon>
        <taxon>Natrarchaeobius</taxon>
    </lineage>
</organism>
<evidence type="ECO:0000259" key="2">
    <source>
        <dbReference type="Pfam" id="PF26460"/>
    </source>
</evidence>
<dbReference type="InterPro" id="IPR058452">
    <property type="entry name" value="DUF8139"/>
</dbReference>
<proteinExistence type="predicted"/>
<sequence>MPQFTEGDRVRVDIPDELDPDHDRYHGRHGKVVEIMEDDAGDETGNDQDSFLLQVEFDSGETMGFRGHDLRPPLE</sequence>
<comment type="caution">
    <text evidence="3">The sequence shown here is derived from an EMBL/GenBank/DDBJ whole genome shotgun (WGS) entry which is preliminary data.</text>
</comment>
<accession>A0A3N6LSY1</accession>